<dbReference type="EC" id="2.1.1.22" evidence="2"/>
<evidence type="ECO:0000313" key="6">
    <source>
        <dbReference type="EMBL" id="CAL5229517.1"/>
    </source>
</evidence>
<keyword evidence="3" id="KW-0489">Methyltransferase</keyword>
<dbReference type="SMART" id="SM01296">
    <property type="entry name" value="N2227"/>
    <property type="match status" value="1"/>
</dbReference>
<dbReference type="Gene3D" id="3.40.50.150">
    <property type="entry name" value="Vaccinia Virus protein VP39"/>
    <property type="match status" value="1"/>
</dbReference>
<evidence type="ECO:0000256" key="3">
    <source>
        <dbReference type="ARBA" id="ARBA00022603"/>
    </source>
</evidence>
<dbReference type="PANTHER" id="PTHR12303">
    <property type="entry name" value="CARNOSINE N-METHYLTRANSFERASE"/>
    <property type="match status" value="1"/>
</dbReference>
<gene>
    <name evidence="6" type="primary">g12857</name>
    <name evidence="6" type="ORF">VP750_LOCUS11423</name>
</gene>
<dbReference type="PANTHER" id="PTHR12303:SF6">
    <property type="entry name" value="CARNOSINE N-METHYLTRANSFERASE"/>
    <property type="match status" value="1"/>
</dbReference>
<dbReference type="EMBL" id="CAXHTA020000020">
    <property type="protein sequence ID" value="CAL5229517.1"/>
    <property type="molecule type" value="Genomic_DNA"/>
</dbReference>
<dbReference type="SUPFAM" id="SSF53335">
    <property type="entry name" value="S-adenosyl-L-methionine-dependent methyltransferases"/>
    <property type="match status" value="1"/>
</dbReference>
<evidence type="ECO:0000313" key="7">
    <source>
        <dbReference type="Proteomes" id="UP001497392"/>
    </source>
</evidence>
<dbReference type="InterPro" id="IPR029063">
    <property type="entry name" value="SAM-dependent_MTases_sf"/>
</dbReference>
<dbReference type="Pfam" id="PF07942">
    <property type="entry name" value="CARME"/>
    <property type="match status" value="1"/>
</dbReference>
<reference evidence="6 7" key="1">
    <citation type="submission" date="2024-06" db="EMBL/GenBank/DDBJ databases">
        <authorList>
            <person name="Kraege A."/>
            <person name="Thomma B."/>
        </authorList>
    </citation>
    <scope>NUCLEOTIDE SEQUENCE [LARGE SCALE GENOMIC DNA]</scope>
</reference>
<comment type="similarity">
    <text evidence="1">Belongs to the carnosine N-methyltransferase family.</text>
</comment>
<accession>A0ABP1GE25</accession>
<protein>
    <recommendedName>
        <fullName evidence="2">carnosine N-methyltransferase</fullName>
        <ecNumber evidence="2">2.1.1.22</ecNumber>
    </recommendedName>
</protein>
<proteinExistence type="inferred from homology"/>
<dbReference type="Proteomes" id="UP001497392">
    <property type="component" value="Unassembled WGS sequence"/>
</dbReference>
<dbReference type="InterPro" id="IPR012901">
    <property type="entry name" value="CARME"/>
</dbReference>
<keyword evidence="7" id="KW-1185">Reference proteome</keyword>
<evidence type="ECO:0000256" key="1">
    <source>
        <dbReference type="ARBA" id="ARBA00010086"/>
    </source>
</evidence>
<keyword evidence="5" id="KW-0949">S-adenosyl-L-methionine</keyword>
<evidence type="ECO:0000256" key="4">
    <source>
        <dbReference type="ARBA" id="ARBA00022679"/>
    </source>
</evidence>
<evidence type="ECO:0000256" key="2">
    <source>
        <dbReference type="ARBA" id="ARBA00012003"/>
    </source>
</evidence>
<organism evidence="6 7">
    <name type="scientific">Coccomyxa viridis</name>
    <dbReference type="NCBI Taxonomy" id="1274662"/>
    <lineage>
        <taxon>Eukaryota</taxon>
        <taxon>Viridiplantae</taxon>
        <taxon>Chlorophyta</taxon>
        <taxon>core chlorophytes</taxon>
        <taxon>Trebouxiophyceae</taxon>
        <taxon>Trebouxiophyceae incertae sedis</taxon>
        <taxon>Coccomyxaceae</taxon>
        <taxon>Coccomyxa</taxon>
    </lineage>
</organism>
<keyword evidence="4" id="KW-0808">Transferase</keyword>
<name>A0ABP1GE25_9CHLO</name>
<comment type="caution">
    <text evidence="6">The sequence shown here is derived from an EMBL/GenBank/DDBJ whole genome shotgun (WGS) entry which is preliminary data.</text>
</comment>
<evidence type="ECO:0000256" key="5">
    <source>
        <dbReference type="ARBA" id="ARBA00022691"/>
    </source>
</evidence>
<sequence length="369" mass="41255">MHERGSLPPQAHPDQGEQNTLEVDALSRILHAFLSYSTDAYHDIARALLTHLPTKYKAARQGAEANERFFRVLVRTALEQAHLPLIPEALQETQQLLLADVPVSPLDVDKYVLKNLVRDWSADGAAEREESYGRILVKLCDHYQDRLGDGLELPTVLVPGAGLGRLCHDIASLGFACEGNEFSYYMLLTSDFILNACERPEQWTVYPYIHSNCNHLTDANQLRQAHIPDILPGASIGDNGRMRMSAGDFVEVYSAPGQAQRFDCVVTCFFLDTAHNIIQYLEIVASVLKPGGLWVNLGPLLYHWADAHTYLHGDEVSIELCLEDVERLAASCGLAMLSKELVPACFNQDPRSMLQTHYKCALWVLQKET</sequence>